<accession>A0A6B9FKS5</accession>
<dbReference type="Proteomes" id="UP000012488">
    <property type="component" value="Chromosome"/>
</dbReference>
<dbReference type="InterPro" id="IPR001680">
    <property type="entry name" value="WD40_rpt"/>
</dbReference>
<dbReference type="EMBL" id="CP043538">
    <property type="protein sequence ID" value="QGY01754.1"/>
    <property type="molecule type" value="Genomic_DNA"/>
</dbReference>
<dbReference type="RefSeq" id="WP_010683526.1">
    <property type="nucleotide sequence ID" value="NZ_CP043538.1"/>
</dbReference>
<dbReference type="SMART" id="SM00320">
    <property type="entry name" value="WD40"/>
    <property type="match status" value="6"/>
</dbReference>
<proteinExistence type="predicted"/>
<dbReference type="SUPFAM" id="SSF50998">
    <property type="entry name" value="Quinoprotein alcohol dehydrogenase-like"/>
    <property type="match status" value="1"/>
</dbReference>
<feature type="domain" description="Anaphase-promoting complex subunit 4-like WD40" evidence="3">
    <location>
        <begin position="270"/>
        <end position="333"/>
    </location>
</feature>
<dbReference type="InterPro" id="IPR024977">
    <property type="entry name" value="Apc4-like_WD40_dom"/>
</dbReference>
<dbReference type="PANTHER" id="PTHR19848:SF8">
    <property type="entry name" value="F-BOX AND WD REPEAT DOMAIN CONTAINING 7"/>
    <property type="match status" value="1"/>
</dbReference>
<dbReference type="OrthoDB" id="9814620at2"/>
<evidence type="ECO:0000313" key="5">
    <source>
        <dbReference type="Proteomes" id="UP000012488"/>
    </source>
</evidence>
<name>A0A6B9FKS5_9HYPH</name>
<dbReference type="Gene3D" id="2.130.10.10">
    <property type="entry name" value="YVTN repeat-like/Quinoprotein amine dehydrogenase"/>
    <property type="match status" value="2"/>
</dbReference>
<dbReference type="KEGG" id="mmes:MMSR116_07480"/>
<evidence type="ECO:0000313" key="4">
    <source>
        <dbReference type="EMBL" id="QGY01754.1"/>
    </source>
</evidence>
<dbReference type="Pfam" id="PF12894">
    <property type="entry name" value="ANAPC4_WD40"/>
    <property type="match status" value="1"/>
</dbReference>
<evidence type="ECO:0000256" key="2">
    <source>
        <dbReference type="ARBA" id="ARBA00022737"/>
    </source>
</evidence>
<dbReference type="PANTHER" id="PTHR19848">
    <property type="entry name" value="WD40 REPEAT PROTEIN"/>
    <property type="match status" value="1"/>
</dbReference>
<dbReference type="Pfam" id="PF00400">
    <property type="entry name" value="WD40"/>
    <property type="match status" value="1"/>
</dbReference>
<protein>
    <submittedName>
        <fullName evidence="4">WD40 repeat domain-containing protein</fullName>
    </submittedName>
</protein>
<evidence type="ECO:0000256" key="1">
    <source>
        <dbReference type="ARBA" id="ARBA00022574"/>
    </source>
</evidence>
<organism evidence="4 5">
    <name type="scientific">Methylobacterium mesophilicum SR1.6/6</name>
    <dbReference type="NCBI Taxonomy" id="908290"/>
    <lineage>
        <taxon>Bacteria</taxon>
        <taxon>Pseudomonadati</taxon>
        <taxon>Pseudomonadota</taxon>
        <taxon>Alphaproteobacteria</taxon>
        <taxon>Hyphomicrobiales</taxon>
        <taxon>Methylobacteriaceae</taxon>
        <taxon>Methylobacterium</taxon>
    </lineage>
</organism>
<keyword evidence="1" id="KW-0853">WD repeat</keyword>
<dbReference type="InterPro" id="IPR015943">
    <property type="entry name" value="WD40/YVTN_repeat-like_dom_sf"/>
</dbReference>
<sequence length="337" mass="35372">MTSPLSNPSLTSHVAALEPGAHVIAAHVLKDTPALALSDGTVVLAREGGLTRLSAHPDSGILVAAGSGGRLLTGGDDGRVVEIRSDGSLEQLGLAKGGAWIDALALHPDGAVAWSAGRDVVARDAKGRERHFQAPSSARGLVFAPKGYRLGVAHYNGVSLWYPNLETPAEVISWKGSHIDVTWSPDGRFVVSTMQENALHGWRLQPDRGHMRMSGYPGKVRSMAWSSDGNWLATGGAEAAIVWPFDSKEGPTGKAPRECGVRPARVSRVAFHPKAPVLAIGYEDGCILLVRFTDAAELLVRPAVPGSAVTALAWDGRGERLLFGCADGKAGLLTLPG</sequence>
<keyword evidence="2" id="KW-0677">Repeat</keyword>
<reference evidence="4 5" key="1">
    <citation type="journal article" date="2012" name="Genet. Mol. Biol.">
        <title>Analysis of 16S rRNA and mxaF genes revealing insights into Methylobacterium niche-specific plant association.</title>
        <authorList>
            <person name="Dourado M.N."/>
            <person name="Andreote F.D."/>
            <person name="Dini-Andreote F."/>
            <person name="Conti R."/>
            <person name="Araujo J.M."/>
            <person name="Araujo W.L."/>
        </authorList>
    </citation>
    <scope>NUCLEOTIDE SEQUENCE [LARGE SCALE GENOMIC DNA]</scope>
    <source>
        <strain evidence="4 5">SR1.6/6</strain>
    </source>
</reference>
<dbReference type="InterPro" id="IPR011047">
    <property type="entry name" value="Quinoprotein_ADH-like_sf"/>
</dbReference>
<gene>
    <name evidence="4" type="ORF">MMSR116_07480</name>
</gene>
<evidence type="ECO:0000259" key="3">
    <source>
        <dbReference type="Pfam" id="PF12894"/>
    </source>
</evidence>
<reference evidence="4 5" key="2">
    <citation type="journal article" date="2013" name="Genome Announc.">
        <title>Draft Genome Sequence of Methylobacterium mesophilicum Strain SR1.6/6, Isolated from Citrus sinensis.</title>
        <authorList>
            <person name="Marinho Almeida D."/>
            <person name="Dini-Andreote F."/>
            <person name="Camargo Neves A.A."/>
            <person name="Juca Ramos R.T."/>
            <person name="Andreote F.D."/>
            <person name="Carneiro A.R."/>
            <person name="Oliveira de Souza Lima A."/>
            <person name="Caracciolo Gomes de Sa P.H."/>
            <person name="Ribeiro Barbosa M.S."/>
            <person name="Araujo W.L."/>
            <person name="Silva A."/>
        </authorList>
    </citation>
    <scope>NUCLEOTIDE SEQUENCE [LARGE SCALE GENOMIC DNA]</scope>
    <source>
        <strain evidence="4 5">SR1.6/6</strain>
    </source>
</reference>
<dbReference type="AlphaFoldDB" id="A0A6B9FKS5"/>